<dbReference type="SMART" id="SM00345">
    <property type="entry name" value="HTH_GNTR"/>
    <property type="match status" value="1"/>
</dbReference>
<organism evidence="5 6">
    <name type="scientific">Candidatus Agrococcus pullicola</name>
    <dbReference type="NCBI Taxonomy" id="2838429"/>
    <lineage>
        <taxon>Bacteria</taxon>
        <taxon>Bacillati</taxon>
        <taxon>Actinomycetota</taxon>
        <taxon>Actinomycetes</taxon>
        <taxon>Micrococcales</taxon>
        <taxon>Microbacteriaceae</taxon>
        <taxon>Agrococcus</taxon>
    </lineage>
</organism>
<dbReference type="Pfam" id="PF00392">
    <property type="entry name" value="GntR"/>
    <property type="match status" value="1"/>
</dbReference>
<dbReference type="AlphaFoldDB" id="A0A9D1Z0D4"/>
<reference evidence="5" key="1">
    <citation type="journal article" date="2021" name="PeerJ">
        <title>Extensive microbial diversity within the chicken gut microbiome revealed by metagenomics and culture.</title>
        <authorList>
            <person name="Gilroy R."/>
            <person name="Ravi A."/>
            <person name="Getino M."/>
            <person name="Pursley I."/>
            <person name="Horton D.L."/>
            <person name="Alikhan N.F."/>
            <person name="Baker D."/>
            <person name="Gharbi K."/>
            <person name="Hall N."/>
            <person name="Watson M."/>
            <person name="Adriaenssens E.M."/>
            <person name="Foster-Nyarko E."/>
            <person name="Jarju S."/>
            <person name="Secka A."/>
            <person name="Antonio M."/>
            <person name="Oren A."/>
            <person name="Chaudhuri R.R."/>
            <person name="La Ragione R."/>
            <person name="Hildebrand F."/>
            <person name="Pallen M.J."/>
        </authorList>
    </citation>
    <scope>NUCLEOTIDE SEQUENCE</scope>
    <source>
        <strain evidence="5">ChiGjej1B1-98</strain>
    </source>
</reference>
<proteinExistence type="predicted"/>
<dbReference type="PANTHER" id="PTHR38445">
    <property type="entry name" value="HTH-TYPE TRANSCRIPTIONAL REPRESSOR YTRA"/>
    <property type="match status" value="1"/>
</dbReference>
<dbReference type="Proteomes" id="UP000824005">
    <property type="component" value="Unassembled WGS sequence"/>
</dbReference>
<comment type="caution">
    <text evidence="5">The sequence shown here is derived from an EMBL/GenBank/DDBJ whole genome shotgun (WGS) entry which is preliminary data.</text>
</comment>
<dbReference type="InterPro" id="IPR036388">
    <property type="entry name" value="WH-like_DNA-bd_sf"/>
</dbReference>
<keyword evidence="3" id="KW-0804">Transcription</keyword>
<evidence type="ECO:0000259" key="4">
    <source>
        <dbReference type="PROSITE" id="PS50949"/>
    </source>
</evidence>
<dbReference type="PROSITE" id="PS50949">
    <property type="entry name" value="HTH_GNTR"/>
    <property type="match status" value="1"/>
</dbReference>
<evidence type="ECO:0000313" key="6">
    <source>
        <dbReference type="Proteomes" id="UP000824005"/>
    </source>
</evidence>
<evidence type="ECO:0000256" key="2">
    <source>
        <dbReference type="ARBA" id="ARBA00023125"/>
    </source>
</evidence>
<evidence type="ECO:0000256" key="3">
    <source>
        <dbReference type="ARBA" id="ARBA00023163"/>
    </source>
</evidence>
<name>A0A9D1Z0D4_9MICO</name>
<evidence type="ECO:0000256" key="1">
    <source>
        <dbReference type="ARBA" id="ARBA00023015"/>
    </source>
</evidence>
<sequence>MIDDSRPLFMQIADRIAEGILDDTYPEDTAVPSTNELARHLRINPATAGKGLTLLVEQGVLVKRRGIGMFVAVGARDRLVRDRSESFAAEFITPMIHAAQQLGLSREELITAIEKELS</sequence>
<dbReference type="InterPro" id="IPR036390">
    <property type="entry name" value="WH_DNA-bd_sf"/>
</dbReference>
<dbReference type="Gene3D" id="1.10.10.10">
    <property type="entry name" value="Winged helix-like DNA-binding domain superfamily/Winged helix DNA-binding domain"/>
    <property type="match status" value="1"/>
</dbReference>
<dbReference type="SUPFAM" id="SSF46785">
    <property type="entry name" value="Winged helix' DNA-binding domain"/>
    <property type="match status" value="1"/>
</dbReference>
<dbReference type="GO" id="GO:0003677">
    <property type="term" value="F:DNA binding"/>
    <property type="evidence" value="ECO:0007669"/>
    <property type="project" value="UniProtKB-KW"/>
</dbReference>
<dbReference type="InterPro" id="IPR000524">
    <property type="entry name" value="Tscrpt_reg_HTH_GntR"/>
</dbReference>
<dbReference type="GO" id="GO:0003700">
    <property type="term" value="F:DNA-binding transcription factor activity"/>
    <property type="evidence" value="ECO:0007669"/>
    <property type="project" value="InterPro"/>
</dbReference>
<evidence type="ECO:0000313" key="5">
    <source>
        <dbReference type="EMBL" id="HIY67286.1"/>
    </source>
</evidence>
<feature type="domain" description="HTH gntR-type" evidence="4">
    <location>
        <begin position="6"/>
        <end position="74"/>
    </location>
</feature>
<accession>A0A9D1Z0D4</accession>
<keyword evidence="2" id="KW-0238">DNA-binding</keyword>
<dbReference type="CDD" id="cd07377">
    <property type="entry name" value="WHTH_GntR"/>
    <property type="match status" value="1"/>
</dbReference>
<dbReference type="EMBL" id="DXDC01000410">
    <property type="protein sequence ID" value="HIY67286.1"/>
    <property type="molecule type" value="Genomic_DNA"/>
</dbReference>
<reference evidence="5" key="2">
    <citation type="submission" date="2021-04" db="EMBL/GenBank/DDBJ databases">
        <authorList>
            <person name="Gilroy R."/>
        </authorList>
    </citation>
    <scope>NUCLEOTIDE SEQUENCE</scope>
    <source>
        <strain evidence="5">ChiGjej1B1-98</strain>
    </source>
</reference>
<gene>
    <name evidence="5" type="ORF">H9830_13535</name>
</gene>
<protein>
    <submittedName>
        <fullName evidence="5">GntR family transcriptional regulator</fullName>
    </submittedName>
</protein>
<dbReference type="PANTHER" id="PTHR38445:SF10">
    <property type="entry name" value="GNTR-FAMILY TRANSCRIPTIONAL REGULATOR"/>
    <property type="match status" value="1"/>
</dbReference>
<keyword evidence="1" id="KW-0805">Transcription regulation</keyword>